<keyword evidence="2" id="KW-1133">Transmembrane helix</keyword>
<evidence type="ECO:0000256" key="2">
    <source>
        <dbReference type="SAM" id="Phobius"/>
    </source>
</evidence>
<reference evidence="3 4" key="1">
    <citation type="submission" date="2024-04" db="EMBL/GenBank/DDBJ databases">
        <authorList>
            <consortium name="Genoscope - CEA"/>
            <person name="William W."/>
        </authorList>
    </citation>
    <scope>NUCLEOTIDE SEQUENCE [LARGE SCALE GENOMIC DNA]</scope>
</reference>
<accession>A0AAV2HP12</accession>
<dbReference type="EMBL" id="CAXITT010000175">
    <property type="protein sequence ID" value="CAL1534554.1"/>
    <property type="molecule type" value="Genomic_DNA"/>
</dbReference>
<evidence type="ECO:0000256" key="1">
    <source>
        <dbReference type="SAM" id="MobiDB-lite"/>
    </source>
</evidence>
<evidence type="ECO:0000313" key="4">
    <source>
        <dbReference type="Proteomes" id="UP001497497"/>
    </source>
</evidence>
<dbReference type="AlphaFoldDB" id="A0AAV2HP12"/>
<evidence type="ECO:0000313" key="3">
    <source>
        <dbReference type="EMBL" id="CAL1534554.1"/>
    </source>
</evidence>
<dbReference type="Proteomes" id="UP001497497">
    <property type="component" value="Unassembled WGS sequence"/>
</dbReference>
<proteinExistence type="predicted"/>
<feature type="transmembrane region" description="Helical" evidence="2">
    <location>
        <begin position="12"/>
        <end position="37"/>
    </location>
</feature>
<gene>
    <name evidence="3" type="ORF">GSLYS_00008514001</name>
</gene>
<keyword evidence="2" id="KW-0812">Transmembrane</keyword>
<keyword evidence="4" id="KW-1185">Reference proteome</keyword>
<feature type="region of interest" description="Disordered" evidence="1">
    <location>
        <begin position="164"/>
        <end position="194"/>
    </location>
</feature>
<protein>
    <submittedName>
        <fullName evidence="3">Uncharacterized protein</fullName>
    </submittedName>
</protein>
<name>A0AAV2HP12_LYMST</name>
<keyword evidence="2" id="KW-0472">Membrane</keyword>
<sequence length="465" mass="50604">MEVDDGSDAFATVALASCVAIASVLVVLTIFVATWLLQRHSSRRETQNPSSMIVISQASRELEVKLTSHFCMFLGELFQTEVACECPAMDSGDTVNLMTTNDNSRSSLLRRGDSDGGNYLCAIHLLFSYSTHVNYEASTSVCLLNQNSNSLGLQSDLDEIVFKGKSPNSPKTSSKSTCKTKSKTSSTTTCKTKSKTSSGLNTVVALFTNDRVTIKSISPFADALTNDEQITVMEERFCHSSSAPHDAQSMYNRPDLCPVTTHGHYANVYYLPWQMMDLCKELCHTFPEYKNIRLDGEGVLSSSLWVVIRGLHDKASENQPSKGGVYGWIREIPDPVANSTLTLCSSLLEPVAPLGRHVPRLPECDETMASNEGSFSNLSEAERQLGGSQRGGVSIRSFECPASAGIRPSRPSCPDFFQLHGEESMTGSCPDLLVSAAFPQPLNGEHSPASHIPDDFKAHIVPPTL</sequence>
<organism evidence="3 4">
    <name type="scientific">Lymnaea stagnalis</name>
    <name type="common">Great pond snail</name>
    <name type="synonym">Helix stagnalis</name>
    <dbReference type="NCBI Taxonomy" id="6523"/>
    <lineage>
        <taxon>Eukaryota</taxon>
        <taxon>Metazoa</taxon>
        <taxon>Spiralia</taxon>
        <taxon>Lophotrochozoa</taxon>
        <taxon>Mollusca</taxon>
        <taxon>Gastropoda</taxon>
        <taxon>Heterobranchia</taxon>
        <taxon>Euthyneura</taxon>
        <taxon>Panpulmonata</taxon>
        <taxon>Hygrophila</taxon>
        <taxon>Lymnaeoidea</taxon>
        <taxon>Lymnaeidae</taxon>
        <taxon>Lymnaea</taxon>
    </lineage>
</organism>
<comment type="caution">
    <text evidence="3">The sequence shown here is derived from an EMBL/GenBank/DDBJ whole genome shotgun (WGS) entry which is preliminary data.</text>
</comment>
<feature type="compositionally biased region" description="Low complexity" evidence="1">
    <location>
        <begin position="165"/>
        <end position="194"/>
    </location>
</feature>